<comment type="caution">
    <text evidence="3">The sequence shown here is derived from an EMBL/GenBank/DDBJ whole genome shotgun (WGS) entry which is preliminary data.</text>
</comment>
<feature type="region of interest" description="Disordered" evidence="2">
    <location>
        <begin position="193"/>
        <end position="237"/>
    </location>
</feature>
<feature type="coiled-coil region" evidence="1">
    <location>
        <begin position="357"/>
        <end position="434"/>
    </location>
</feature>
<sequence>MSPTLVFKISEADICIQTSDQATSTDFDDVTIPLTNEDLSLPLSIDSGLDVSSDYKARVTEGRVWLAQLAQSDRECPAAQHLAALLDWVASLPAHALSTHHGLSSPMSPTLATPAPNPKSGMGGEELGCDLGRDLMFLAARLQESLNDSSAQEPVLLDTIAKLRALDTSLSQLQERVVSLTEENRELQEAVTTLSDAHETRTEASGTESELVHRKTPSIHSDLSDAESDLPEHAQQHRPVKLVTLDASTSFQESGIFDTTCELVHVTTQTDVTQATTNTSSKLDSDLRKPECELREAEIDLQSAVARLAAIRSAVQGRDLRHLRLQDLQESDEYLKSCLDERVVLSKLEYDGIVEGERCLQRELEHLKCEKDQLSIDCEALREQIRTYKASRGTDAEETLKGEVRVLQQKLCVSERARQEVFEEKCELEEEENDSRLMVQSLSVKFTLHAKASRADTERRRSLHAVVVA</sequence>
<accession>A0AAN8X880</accession>
<dbReference type="AlphaFoldDB" id="A0AAN8X880"/>
<evidence type="ECO:0000313" key="4">
    <source>
        <dbReference type="Proteomes" id="UP001381693"/>
    </source>
</evidence>
<evidence type="ECO:0000256" key="1">
    <source>
        <dbReference type="SAM" id="Coils"/>
    </source>
</evidence>
<evidence type="ECO:0000313" key="3">
    <source>
        <dbReference type="EMBL" id="KAK7074729.1"/>
    </source>
</evidence>
<dbReference type="EMBL" id="JAXCGZ010011472">
    <property type="protein sequence ID" value="KAK7074729.1"/>
    <property type="molecule type" value="Genomic_DNA"/>
</dbReference>
<gene>
    <name evidence="3" type="ORF">SK128_027130</name>
</gene>
<keyword evidence="4" id="KW-1185">Reference proteome</keyword>
<organism evidence="3 4">
    <name type="scientific">Halocaridina rubra</name>
    <name type="common">Hawaiian red shrimp</name>
    <dbReference type="NCBI Taxonomy" id="373956"/>
    <lineage>
        <taxon>Eukaryota</taxon>
        <taxon>Metazoa</taxon>
        <taxon>Ecdysozoa</taxon>
        <taxon>Arthropoda</taxon>
        <taxon>Crustacea</taxon>
        <taxon>Multicrustacea</taxon>
        <taxon>Malacostraca</taxon>
        <taxon>Eumalacostraca</taxon>
        <taxon>Eucarida</taxon>
        <taxon>Decapoda</taxon>
        <taxon>Pleocyemata</taxon>
        <taxon>Caridea</taxon>
        <taxon>Atyoidea</taxon>
        <taxon>Atyidae</taxon>
        <taxon>Halocaridina</taxon>
    </lineage>
</organism>
<protein>
    <submittedName>
        <fullName evidence="3">Uncharacterized protein</fullName>
    </submittedName>
</protein>
<name>A0AAN8X880_HALRR</name>
<dbReference type="Proteomes" id="UP001381693">
    <property type="component" value="Unassembled WGS sequence"/>
</dbReference>
<proteinExistence type="predicted"/>
<reference evidence="3 4" key="1">
    <citation type="submission" date="2023-11" db="EMBL/GenBank/DDBJ databases">
        <title>Halocaridina rubra genome assembly.</title>
        <authorList>
            <person name="Smith C."/>
        </authorList>
    </citation>
    <scope>NUCLEOTIDE SEQUENCE [LARGE SCALE GENOMIC DNA]</scope>
    <source>
        <strain evidence="3">EP-1</strain>
        <tissue evidence="3">Whole</tissue>
    </source>
</reference>
<keyword evidence="1" id="KW-0175">Coiled coil</keyword>
<evidence type="ECO:0000256" key="2">
    <source>
        <dbReference type="SAM" id="MobiDB-lite"/>
    </source>
</evidence>